<reference evidence="4 5" key="1">
    <citation type="submission" date="2024-08" db="EMBL/GenBank/DDBJ databases">
        <authorList>
            <person name="Cucini C."/>
            <person name="Frati F."/>
        </authorList>
    </citation>
    <scope>NUCLEOTIDE SEQUENCE [LARGE SCALE GENOMIC DNA]</scope>
</reference>
<feature type="region of interest" description="Disordered" evidence="2">
    <location>
        <begin position="694"/>
        <end position="789"/>
    </location>
</feature>
<keyword evidence="1" id="KW-0175">Coiled coil</keyword>
<feature type="coiled-coil region" evidence="1">
    <location>
        <begin position="486"/>
        <end position="560"/>
    </location>
</feature>
<feature type="region of interest" description="Disordered" evidence="2">
    <location>
        <begin position="645"/>
        <end position="669"/>
    </location>
</feature>
<protein>
    <recommendedName>
        <fullName evidence="3">WW domain-containing protein</fullName>
    </recommendedName>
</protein>
<feature type="coiled-coil region" evidence="1">
    <location>
        <begin position="415"/>
        <end position="446"/>
    </location>
</feature>
<feature type="domain" description="WW" evidence="3">
    <location>
        <begin position="54"/>
        <end position="88"/>
    </location>
</feature>
<dbReference type="InterPro" id="IPR053233">
    <property type="entry name" value="ABRA-related"/>
</dbReference>
<dbReference type="PANTHER" id="PTHR21715">
    <property type="entry name" value="RH04127P"/>
    <property type="match status" value="1"/>
</dbReference>
<feature type="compositionally biased region" description="Acidic residues" evidence="2">
    <location>
        <begin position="326"/>
        <end position="351"/>
    </location>
</feature>
<dbReference type="EMBL" id="CAXLJM020000041">
    <property type="protein sequence ID" value="CAL8109284.1"/>
    <property type="molecule type" value="Genomic_DNA"/>
</dbReference>
<dbReference type="CDD" id="cd00201">
    <property type="entry name" value="WW"/>
    <property type="match status" value="1"/>
</dbReference>
<dbReference type="Proteomes" id="UP001642540">
    <property type="component" value="Unassembled WGS sequence"/>
</dbReference>
<feature type="compositionally biased region" description="Basic and acidic residues" evidence="2">
    <location>
        <begin position="894"/>
        <end position="908"/>
    </location>
</feature>
<dbReference type="PANTHER" id="PTHR21715:SF0">
    <property type="entry name" value="RH04127P"/>
    <property type="match status" value="1"/>
</dbReference>
<dbReference type="InterPro" id="IPR036020">
    <property type="entry name" value="WW_dom_sf"/>
</dbReference>
<proteinExistence type="predicted"/>
<feature type="compositionally biased region" description="Polar residues" evidence="2">
    <location>
        <begin position="158"/>
        <end position="172"/>
    </location>
</feature>
<feature type="compositionally biased region" description="Low complexity" evidence="2">
    <location>
        <begin position="173"/>
        <end position="185"/>
    </location>
</feature>
<dbReference type="PROSITE" id="PS01159">
    <property type="entry name" value="WW_DOMAIN_1"/>
    <property type="match status" value="1"/>
</dbReference>
<dbReference type="SUPFAM" id="SSF51045">
    <property type="entry name" value="WW domain"/>
    <property type="match status" value="1"/>
</dbReference>
<evidence type="ECO:0000256" key="2">
    <source>
        <dbReference type="SAM" id="MobiDB-lite"/>
    </source>
</evidence>
<feature type="compositionally biased region" description="Basic and acidic residues" evidence="2">
    <location>
        <begin position="383"/>
        <end position="393"/>
    </location>
</feature>
<comment type="caution">
    <text evidence="4">The sequence shown here is derived from an EMBL/GenBank/DDBJ whole genome shotgun (WGS) entry which is preliminary data.</text>
</comment>
<feature type="compositionally biased region" description="Polar residues" evidence="2">
    <location>
        <begin position="732"/>
        <end position="763"/>
    </location>
</feature>
<evidence type="ECO:0000313" key="5">
    <source>
        <dbReference type="Proteomes" id="UP001642540"/>
    </source>
</evidence>
<evidence type="ECO:0000259" key="3">
    <source>
        <dbReference type="PROSITE" id="PS50020"/>
    </source>
</evidence>
<dbReference type="InterPro" id="IPR001202">
    <property type="entry name" value="WW_dom"/>
</dbReference>
<dbReference type="PROSITE" id="PS50020">
    <property type="entry name" value="WW_DOMAIN_2"/>
    <property type="match status" value="1"/>
</dbReference>
<gene>
    <name evidence="4" type="ORF">ODALV1_LOCUS13243</name>
</gene>
<feature type="region of interest" description="Disordered" evidence="2">
    <location>
        <begin position="891"/>
        <end position="910"/>
    </location>
</feature>
<evidence type="ECO:0000256" key="1">
    <source>
        <dbReference type="SAM" id="Coils"/>
    </source>
</evidence>
<dbReference type="SMART" id="SM00456">
    <property type="entry name" value="WW"/>
    <property type="match status" value="1"/>
</dbReference>
<evidence type="ECO:0000313" key="4">
    <source>
        <dbReference type="EMBL" id="CAL8109284.1"/>
    </source>
</evidence>
<feature type="region of interest" description="Disordered" evidence="2">
    <location>
        <begin position="814"/>
        <end position="884"/>
    </location>
</feature>
<name>A0ABP1QSK0_9HEXA</name>
<feature type="region of interest" description="Disordered" evidence="2">
    <location>
        <begin position="319"/>
        <end position="397"/>
    </location>
</feature>
<feature type="region of interest" description="Disordered" evidence="2">
    <location>
        <begin position="148"/>
        <end position="256"/>
    </location>
</feature>
<dbReference type="Pfam" id="PF00397">
    <property type="entry name" value="WW"/>
    <property type="match status" value="1"/>
</dbReference>
<accession>A0ABP1QSK0</accession>
<organism evidence="4 5">
    <name type="scientific">Orchesella dallaii</name>
    <dbReference type="NCBI Taxonomy" id="48710"/>
    <lineage>
        <taxon>Eukaryota</taxon>
        <taxon>Metazoa</taxon>
        <taxon>Ecdysozoa</taxon>
        <taxon>Arthropoda</taxon>
        <taxon>Hexapoda</taxon>
        <taxon>Collembola</taxon>
        <taxon>Entomobryomorpha</taxon>
        <taxon>Entomobryoidea</taxon>
        <taxon>Orchesellidae</taxon>
        <taxon>Orchesellinae</taxon>
        <taxon>Orchesella</taxon>
    </lineage>
</organism>
<keyword evidence="5" id="KW-1185">Reference proteome</keyword>
<dbReference type="Gene3D" id="3.30.1470.10">
    <property type="entry name" value="Photosystem I PsaD, reaction center subunit II"/>
    <property type="match status" value="1"/>
</dbReference>
<feature type="coiled-coil region" evidence="1">
    <location>
        <begin position="602"/>
        <end position="637"/>
    </location>
</feature>
<sequence length="1223" mass="137207">MSSFRTAELLVYTEKDDAGESLPLEDIEAFATRIGIDVEKEPNLLYLAREGLQAKLPDQWKPCLDTTRNEWFYYNTETQKSQWDHPMDFVYRDKVVQARAEQAMNRIQSFDPLTSRPPKSLPPLKKSGAGLAPINSAASSLGKLGGFGPAAGDLRQPAPSSLNNSSTSLGRPNTNIISNSSLNSLKDLHGDESPPLVRPQRKPGLTLTGGGANFLKGSSAEGSTKPKGGSLFNSRDRNSGEAASDSETGDFDKKPLKSILVNSISRSRPKNPSDNVYELDGFSMNLEEMTDDEKMVYSQLESTASKSKGNVKFNLDENTELKFEMSGDENDDLEVEDGQQEAETEETEEEESTKSSNPNQVIRSPWMQNGGGDSSRFSTQPHSIRDRESEFNAKGEVPYPQYSESAIEAMKKAMRNEMEAELKIFQEKLEGERKLRQEQIQKHLEETVSQFKSEKDDILKRIRKDMDNERTNEVDKAKREIDTLLQRELEEMKTKFNATLQQKQKELEEEHQKKIEELTSSYRKKGEDRVSEVLSKQSSEESLNNEVMAFRKQKEDLREEHRIKIMEMKDYHSTILDRLKADMKADEDKIREDHASKQAEIVAKFQRETEDLKNKLIKKQEEDLNKIQEEFEKKRAALEISMNASLENMGKNKRSASETNIADKAAGDELRSMKEKYQQLEGKYRVMKTELQNMIQQESSPKKRGPISETNNKKEQKSIRSSVRSTPKLKNIQRNESFEISDTNQDSAHGSESNTDTNSSLYPSSDGVGPRKKDVDSDDINENLSGTDSISQTQRLNAALQALEVLKKEIMDLKNTNGHKHPHKKESQQITPETMIKKPLIKPITSSPTKVYPASARPSSKYDLSPSPHQEPRSARKKPSTGSVSVVYNKLSRKVSDSPPTHDSDHPKYVSRSVSVVPQDFSGSNSEPIVEDAHKTIVNTARSFIENQKRRLNDPSPIPDSSHLIPKTNSNILLFDEKLLKSVTPRRPASLHLDFFSETESSGVSSLKDHRSSESKKISKDIDEICNSLNNLDQQMKLMWSVVKGKQDESLTILNTTANSSLTTSPFGSDIRALLPNTMPIILGKSRVSASMPASARKPIVPPSSPSDGLKINAGKHHSALLNSSQTTASGHSQTVLEALRMSGISTSRLSEGSELIGCLEDEMQAFTAVQERLQNITSYTIPGVDRRFTTVTKHVKNTNNSNSNKSIQEQTKELKNWADKYH</sequence>